<evidence type="ECO:0000313" key="3">
    <source>
        <dbReference type="Proteomes" id="UP001597094"/>
    </source>
</evidence>
<dbReference type="Pfam" id="PF13628">
    <property type="entry name" value="DUF4142"/>
    <property type="match status" value="1"/>
</dbReference>
<dbReference type="RefSeq" id="WP_377530839.1">
    <property type="nucleotide sequence ID" value="NZ_JBHTLD010000204.1"/>
</dbReference>
<sequence length="186" mass="21123">MFLDKVISVTLGAIFLLMLACEDPAAERSEAVAETHTRTLLDDPVFWDYAASSNLLQVQMAELAAKQGSTEHIRNLAREAADYHKQTLQQLKALVKKQEHIKLPIGLEGADKTLVQDFTLLEGEEFDLRYREFVLSTHNAQLNRYEEALTKADDQLTRDWIMDLRSHLRSKINLITQPDSVVMAAQ</sequence>
<feature type="domain" description="DUF4142" evidence="1">
    <location>
        <begin position="43"/>
        <end position="171"/>
    </location>
</feature>
<comment type="caution">
    <text evidence="2">The sequence shown here is derived from an EMBL/GenBank/DDBJ whole genome shotgun (WGS) entry which is preliminary data.</text>
</comment>
<dbReference type="Gene3D" id="1.20.1260.10">
    <property type="match status" value="1"/>
</dbReference>
<dbReference type="InterPro" id="IPR012347">
    <property type="entry name" value="Ferritin-like"/>
</dbReference>
<dbReference type="EMBL" id="JBHTLD010000204">
    <property type="protein sequence ID" value="MFD1188029.1"/>
    <property type="molecule type" value="Genomic_DNA"/>
</dbReference>
<accession>A0ABW3SSY3</accession>
<name>A0ABW3SSY3_9BACT</name>
<evidence type="ECO:0000259" key="1">
    <source>
        <dbReference type="Pfam" id="PF13628"/>
    </source>
</evidence>
<keyword evidence="3" id="KW-1185">Reference proteome</keyword>
<gene>
    <name evidence="2" type="ORF">ACFQ2O_17585</name>
</gene>
<reference evidence="3" key="1">
    <citation type="journal article" date="2019" name="Int. J. Syst. Evol. Microbiol.">
        <title>The Global Catalogue of Microorganisms (GCM) 10K type strain sequencing project: providing services to taxonomists for standard genome sequencing and annotation.</title>
        <authorList>
            <consortium name="The Broad Institute Genomics Platform"/>
            <consortium name="The Broad Institute Genome Sequencing Center for Infectious Disease"/>
            <person name="Wu L."/>
            <person name="Ma J."/>
        </authorList>
    </citation>
    <scope>NUCLEOTIDE SEQUENCE [LARGE SCALE GENOMIC DNA]</scope>
    <source>
        <strain evidence="3">JCM 31319</strain>
    </source>
</reference>
<proteinExistence type="predicted"/>
<evidence type="ECO:0000313" key="2">
    <source>
        <dbReference type="EMBL" id="MFD1188029.1"/>
    </source>
</evidence>
<dbReference type="Proteomes" id="UP001597094">
    <property type="component" value="Unassembled WGS sequence"/>
</dbReference>
<organism evidence="2 3">
    <name type="scientific">Pontibacter rugosus</name>
    <dbReference type="NCBI Taxonomy" id="1745966"/>
    <lineage>
        <taxon>Bacteria</taxon>
        <taxon>Pseudomonadati</taxon>
        <taxon>Bacteroidota</taxon>
        <taxon>Cytophagia</taxon>
        <taxon>Cytophagales</taxon>
        <taxon>Hymenobacteraceae</taxon>
        <taxon>Pontibacter</taxon>
    </lineage>
</organism>
<protein>
    <submittedName>
        <fullName evidence="2">DUF4142 domain-containing protein</fullName>
    </submittedName>
</protein>
<dbReference type="PROSITE" id="PS51257">
    <property type="entry name" value="PROKAR_LIPOPROTEIN"/>
    <property type="match status" value="1"/>
</dbReference>
<dbReference type="InterPro" id="IPR025419">
    <property type="entry name" value="DUF4142"/>
</dbReference>